<accession>L7L8G9</accession>
<dbReference type="RefSeq" id="WP_005939532.1">
    <property type="nucleotide sequence ID" value="NZ_ATVK01000010.1"/>
</dbReference>
<reference evidence="1 2" key="1">
    <citation type="submission" date="2012-12" db="EMBL/GenBank/DDBJ databases">
        <title>Whole genome shotgun sequence of Gordonia hirsuta NBRC 16056.</title>
        <authorList>
            <person name="Isaki-Nakamura S."/>
            <person name="Hosoyama A."/>
            <person name="Tsuchikane K."/>
            <person name="Katsumata H."/>
            <person name="Baba S."/>
            <person name="Yamazaki S."/>
            <person name="Fujita N."/>
        </authorList>
    </citation>
    <scope>NUCLEOTIDE SEQUENCE [LARGE SCALE GENOMIC DNA]</scope>
    <source>
        <strain evidence="1 2">NBRC 16056</strain>
    </source>
</reference>
<proteinExistence type="predicted"/>
<gene>
    <name evidence="1" type="ORF">GOHSU_19_00450</name>
</gene>
<dbReference type="STRING" id="1121927.GOHSU_19_00450"/>
<comment type="caution">
    <text evidence="1">The sequence shown here is derived from an EMBL/GenBank/DDBJ whole genome shotgun (WGS) entry which is preliminary data.</text>
</comment>
<name>L7L8G9_9ACTN</name>
<evidence type="ECO:0000313" key="2">
    <source>
        <dbReference type="Proteomes" id="UP000053405"/>
    </source>
</evidence>
<dbReference type="EMBL" id="BANT01000019">
    <property type="protein sequence ID" value="GAC57440.1"/>
    <property type="molecule type" value="Genomic_DNA"/>
</dbReference>
<organism evidence="1 2">
    <name type="scientific">Gordonia hirsuta DSM 44140 = NBRC 16056</name>
    <dbReference type="NCBI Taxonomy" id="1121927"/>
    <lineage>
        <taxon>Bacteria</taxon>
        <taxon>Bacillati</taxon>
        <taxon>Actinomycetota</taxon>
        <taxon>Actinomycetes</taxon>
        <taxon>Mycobacteriales</taxon>
        <taxon>Gordoniaceae</taxon>
        <taxon>Gordonia</taxon>
    </lineage>
</organism>
<dbReference type="AlphaFoldDB" id="L7L8G9"/>
<evidence type="ECO:0000313" key="1">
    <source>
        <dbReference type="EMBL" id="GAC57440.1"/>
    </source>
</evidence>
<dbReference type="Proteomes" id="UP000053405">
    <property type="component" value="Unassembled WGS sequence"/>
</dbReference>
<keyword evidence="2" id="KW-1185">Reference proteome</keyword>
<protein>
    <submittedName>
        <fullName evidence="1">Uncharacterized protein</fullName>
    </submittedName>
</protein>
<sequence>MSRFQLTPDQIRALAQGWQQHGASVRALDFGPALSGGAGSVSIAALAACAEAAGSSTGLFGDRLVNLGLVVARFAELSALSDEAAAAGIAMGLDR</sequence>